<evidence type="ECO:0000313" key="7">
    <source>
        <dbReference type="Proteomes" id="UP001041814"/>
    </source>
</evidence>
<reference evidence="6" key="2">
    <citation type="journal article" date="2020" name="Microorganisms">
        <title>Osmotic Adaptation and Compatible Solute Biosynthesis of Phototrophic Bacteria as Revealed from Genome Analyses.</title>
        <authorList>
            <person name="Imhoff J.F."/>
            <person name="Rahn T."/>
            <person name="Kunzel S."/>
            <person name="Keller A."/>
            <person name="Neulinger S.C."/>
        </authorList>
    </citation>
    <scope>NUCLEOTIDE SEQUENCE</scope>
    <source>
        <strain evidence="6">IM 151</strain>
    </source>
</reference>
<dbReference type="Pfam" id="PF00669">
    <property type="entry name" value="Flagellin_N"/>
    <property type="match status" value="1"/>
</dbReference>
<evidence type="ECO:0000256" key="3">
    <source>
        <dbReference type="ARBA" id="ARBA00005709"/>
    </source>
</evidence>
<keyword evidence="7" id="KW-1185">Reference proteome</keyword>
<name>A0ABS1DWY2_RUBGE</name>
<keyword evidence="6" id="KW-0282">Flagellum</keyword>
<dbReference type="InterPro" id="IPR001492">
    <property type="entry name" value="Flagellin"/>
</dbReference>
<comment type="caution">
    <text evidence="6">The sequence shown here is derived from an EMBL/GenBank/DDBJ whole genome shotgun (WGS) entry which is preliminary data.</text>
</comment>
<sequence>MRIASTQYHGTMTRALQQANAQTGSLLERIATGKRLAVPSDDPVAAVRLSRLAREDSAIEQYRDNIGALRSRLQQNEALLDSASADLMSARDLLVWAADGANTPDDVQAMASTLASLRDSLYFTANSRDQEGRRLFSGTLSDTAPIAYDASAPAGSRYSWAGNEETQWVVVGSGVRQPANVSLPTMHELLNKLDLAAETAATGGSDANDPAVRAVLVSAFEGIDTELGNVTSLIAGQGGAMNLLQTLDDNHANLGLANAEAEIEYGALDYTDAAVRLEGYKTALEATQKAYAKVAGLSLFDVI</sequence>
<protein>
    <submittedName>
        <fullName evidence="6">Flagellar hook-associated protein 3</fullName>
    </submittedName>
</protein>
<evidence type="ECO:0000256" key="1">
    <source>
        <dbReference type="ARBA" id="ARBA00004365"/>
    </source>
</evidence>
<dbReference type="PANTHER" id="PTHR42792">
    <property type="entry name" value="FLAGELLIN"/>
    <property type="match status" value="1"/>
</dbReference>
<accession>A0ABS1DWY2</accession>
<keyword evidence="4" id="KW-0975">Bacterial flagellum</keyword>
<dbReference type="SUPFAM" id="SSF64518">
    <property type="entry name" value="Phase 1 flagellin"/>
    <property type="match status" value="1"/>
</dbReference>
<evidence type="ECO:0000256" key="4">
    <source>
        <dbReference type="ARBA" id="ARBA00023143"/>
    </source>
</evidence>
<dbReference type="Proteomes" id="UP001041814">
    <property type="component" value="Unassembled WGS sequence"/>
</dbReference>
<keyword evidence="6" id="KW-0966">Cell projection</keyword>
<evidence type="ECO:0000259" key="5">
    <source>
        <dbReference type="Pfam" id="PF00669"/>
    </source>
</evidence>
<comment type="similarity">
    <text evidence="3">Belongs to the bacterial flagellin family.</text>
</comment>
<dbReference type="RefSeq" id="WP_200378863.1">
    <property type="nucleotide sequence ID" value="NZ_NRRU01000043.1"/>
</dbReference>
<evidence type="ECO:0000313" key="6">
    <source>
        <dbReference type="EMBL" id="MBK1713626.1"/>
    </source>
</evidence>
<comment type="subcellular location">
    <subcellularLocation>
        <location evidence="1">Bacterial flagellum</location>
    </subcellularLocation>
    <subcellularLocation>
        <location evidence="2">Secreted</location>
    </subcellularLocation>
</comment>
<feature type="domain" description="Flagellin N-terminal" evidence="5">
    <location>
        <begin position="11"/>
        <end position="139"/>
    </location>
</feature>
<dbReference type="EMBL" id="NRRU01000043">
    <property type="protein sequence ID" value="MBK1713626.1"/>
    <property type="molecule type" value="Genomic_DNA"/>
</dbReference>
<dbReference type="InterPro" id="IPR001029">
    <property type="entry name" value="Flagellin_N"/>
</dbReference>
<dbReference type="InterPro" id="IPR013384">
    <property type="entry name" value="Flagell_FlgL"/>
</dbReference>
<dbReference type="PANTHER" id="PTHR42792:SF1">
    <property type="entry name" value="FLAGELLAR HOOK-ASSOCIATED PROTEIN 3"/>
    <property type="match status" value="1"/>
</dbReference>
<dbReference type="NCBIfam" id="TIGR02550">
    <property type="entry name" value="flagell_flgL"/>
    <property type="match status" value="1"/>
</dbReference>
<dbReference type="Gene3D" id="1.20.1330.10">
    <property type="entry name" value="f41 fragment of flagellin, N-terminal domain"/>
    <property type="match status" value="1"/>
</dbReference>
<reference evidence="6" key="1">
    <citation type="submission" date="2017-08" db="EMBL/GenBank/DDBJ databases">
        <authorList>
            <person name="Imhoff J.F."/>
            <person name="Rahn T."/>
            <person name="Kuenzel S."/>
            <person name="Neulinger S.C."/>
        </authorList>
    </citation>
    <scope>NUCLEOTIDE SEQUENCE</scope>
    <source>
        <strain evidence="6">IM 151</strain>
    </source>
</reference>
<keyword evidence="6" id="KW-0969">Cilium</keyword>
<proteinExistence type="inferred from homology"/>
<evidence type="ECO:0000256" key="2">
    <source>
        <dbReference type="ARBA" id="ARBA00004613"/>
    </source>
</evidence>
<organism evidence="6 7">
    <name type="scientific">Rubrivivax gelatinosus</name>
    <name type="common">Rhodocyclus gelatinosus</name>
    <name type="synonym">Rhodopseudomonas gelatinosa</name>
    <dbReference type="NCBI Taxonomy" id="28068"/>
    <lineage>
        <taxon>Bacteria</taxon>
        <taxon>Pseudomonadati</taxon>
        <taxon>Pseudomonadota</taxon>
        <taxon>Betaproteobacteria</taxon>
        <taxon>Burkholderiales</taxon>
        <taxon>Sphaerotilaceae</taxon>
        <taxon>Rubrivivax</taxon>
    </lineage>
</organism>
<gene>
    <name evidence="6" type="primary">flgL</name>
    <name evidence="6" type="ORF">CKO43_12640</name>
</gene>